<evidence type="ECO:0000256" key="2">
    <source>
        <dbReference type="ARBA" id="ARBA00022833"/>
    </source>
</evidence>
<dbReference type="GO" id="GO:0032034">
    <property type="term" value="F:myosin II head/neck binding"/>
    <property type="evidence" value="ECO:0007669"/>
    <property type="project" value="TreeGrafter"/>
</dbReference>
<feature type="region of interest" description="Disordered" evidence="6">
    <location>
        <begin position="179"/>
        <end position="383"/>
    </location>
</feature>
<dbReference type="InterPro" id="IPR001715">
    <property type="entry name" value="CH_dom"/>
</dbReference>
<feature type="region of interest" description="Disordered" evidence="6">
    <location>
        <begin position="901"/>
        <end position="948"/>
    </location>
</feature>
<proteinExistence type="predicted"/>
<dbReference type="GeneTree" id="ENSGT00950000183159"/>
<feature type="compositionally biased region" description="Low complexity" evidence="6">
    <location>
        <begin position="807"/>
        <end position="822"/>
    </location>
</feature>
<feature type="compositionally biased region" description="Polar residues" evidence="6">
    <location>
        <begin position="921"/>
        <end position="945"/>
    </location>
</feature>
<feature type="coiled-coil region" evidence="5">
    <location>
        <begin position="421"/>
        <end position="503"/>
    </location>
</feature>
<evidence type="ECO:0000313" key="10">
    <source>
        <dbReference type="Proteomes" id="UP001108240"/>
    </source>
</evidence>
<keyword evidence="1 4" id="KW-0479">Metal-binding</keyword>
<feature type="compositionally biased region" description="Basic and acidic residues" evidence="6">
    <location>
        <begin position="239"/>
        <end position="263"/>
    </location>
</feature>
<dbReference type="GO" id="GO:0003779">
    <property type="term" value="F:actin binding"/>
    <property type="evidence" value="ECO:0007669"/>
    <property type="project" value="InterPro"/>
</dbReference>
<feature type="compositionally biased region" description="Pro residues" evidence="6">
    <location>
        <begin position="612"/>
        <end position="625"/>
    </location>
</feature>
<evidence type="ECO:0000256" key="5">
    <source>
        <dbReference type="SAM" id="Coils"/>
    </source>
</evidence>
<dbReference type="SUPFAM" id="SSF47576">
    <property type="entry name" value="Calponin-homology domain, CH-domain"/>
    <property type="match status" value="1"/>
</dbReference>
<dbReference type="FunFam" id="1.10.418.10:FF:000038">
    <property type="entry name" value="LIM and calponin homology domains-containing protein 1"/>
    <property type="match status" value="1"/>
</dbReference>
<feature type="compositionally biased region" description="Basic and acidic residues" evidence="6">
    <location>
        <begin position="744"/>
        <end position="755"/>
    </location>
</feature>
<feature type="domain" description="Calponin-homology (CH)" evidence="7">
    <location>
        <begin position="25"/>
        <end position="142"/>
    </location>
</feature>
<dbReference type="PROSITE" id="PS50021">
    <property type="entry name" value="CH"/>
    <property type="match status" value="1"/>
</dbReference>
<dbReference type="InterPro" id="IPR031865">
    <property type="entry name" value="DUF4757"/>
</dbReference>
<feature type="compositionally biased region" description="Basic and acidic residues" evidence="6">
    <location>
        <begin position="964"/>
        <end position="989"/>
    </location>
</feature>
<reference evidence="9" key="2">
    <citation type="submission" date="2025-09" db="UniProtKB">
        <authorList>
            <consortium name="Ensembl"/>
        </authorList>
    </citation>
    <scope>IDENTIFICATION</scope>
</reference>
<feature type="region of interest" description="Disordered" evidence="6">
    <location>
        <begin position="1"/>
        <end position="28"/>
    </location>
</feature>
<evidence type="ECO:0000256" key="4">
    <source>
        <dbReference type="PROSITE-ProRule" id="PRU00125"/>
    </source>
</evidence>
<feature type="compositionally biased region" description="Low complexity" evidence="6">
    <location>
        <begin position="760"/>
        <end position="772"/>
    </location>
</feature>
<dbReference type="InterPro" id="IPR001997">
    <property type="entry name" value="Calponin/LIMCH1"/>
</dbReference>
<feature type="compositionally biased region" description="Low complexity" evidence="6">
    <location>
        <begin position="579"/>
        <end position="595"/>
    </location>
</feature>
<reference evidence="9" key="1">
    <citation type="submission" date="2025-08" db="UniProtKB">
        <authorList>
            <consortium name="Ensembl"/>
        </authorList>
    </citation>
    <scope>IDENTIFICATION</scope>
</reference>
<dbReference type="Proteomes" id="UP001108240">
    <property type="component" value="Unplaced"/>
</dbReference>
<dbReference type="GO" id="GO:0051893">
    <property type="term" value="P:regulation of focal adhesion assembly"/>
    <property type="evidence" value="ECO:0007669"/>
    <property type="project" value="TreeGrafter"/>
</dbReference>
<dbReference type="PRINTS" id="PR00888">
    <property type="entry name" value="SM22CALPONIN"/>
</dbReference>
<dbReference type="InterPro" id="IPR001781">
    <property type="entry name" value="Znf_LIM"/>
</dbReference>
<dbReference type="SMART" id="SM00132">
    <property type="entry name" value="LIM"/>
    <property type="match status" value="1"/>
</dbReference>
<dbReference type="GO" id="GO:0051496">
    <property type="term" value="P:positive regulation of stress fiber assembly"/>
    <property type="evidence" value="ECO:0007669"/>
    <property type="project" value="TreeGrafter"/>
</dbReference>
<feature type="region of interest" description="Disordered" evidence="6">
    <location>
        <begin position="543"/>
        <end position="822"/>
    </location>
</feature>
<organism evidence="9 10">
    <name type="scientific">Cyprinus carpio carpio</name>
    <dbReference type="NCBI Taxonomy" id="630221"/>
    <lineage>
        <taxon>Eukaryota</taxon>
        <taxon>Metazoa</taxon>
        <taxon>Chordata</taxon>
        <taxon>Craniata</taxon>
        <taxon>Vertebrata</taxon>
        <taxon>Euteleostomi</taxon>
        <taxon>Actinopterygii</taxon>
        <taxon>Neopterygii</taxon>
        <taxon>Teleostei</taxon>
        <taxon>Ostariophysi</taxon>
        <taxon>Cypriniformes</taxon>
        <taxon>Cyprinidae</taxon>
        <taxon>Cyprininae</taxon>
        <taxon>Cyprinus</taxon>
    </lineage>
</organism>
<feature type="compositionally biased region" description="Basic and acidic residues" evidence="6">
    <location>
        <begin position="901"/>
        <end position="916"/>
    </location>
</feature>
<feature type="region of interest" description="Disordered" evidence="6">
    <location>
        <begin position="964"/>
        <end position="1089"/>
    </location>
</feature>
<evidence type="ECO:0000259" key="8">
    <source>
        <dbReference type="PROSITE" id="PS50023"/>
    </source>
</evidence>
<dbReference type="GO" id="GO:0001725">
    <property type="term" value="C:stress fiber"/>
    <property type="evidence" value="ECO:0007669"/>
    <property type="project" value="TreeGrafter"/>
</dbReference>
<dbReference type="GO" id="GO:0046872">
    <property type="term" value="F:metal ion binding"/>
    <property type="evidence" value="ECO:0007669"/>
    <property type="project" value="UniProtKB-KW"/>
</dbReference>
<dbReference type="SMART" id="SM00033">
    <property type="entry name" value="CH"/>
    <property type="match status" value="1"/>
</dbReference>
<evidence type="ECO:0000259" key="7">
    <source>
        <dbReference type="PROSITE" id="PS50021"/>
    </source>
</evidence>
<feature type="compositionally biased region" description="Polar residues" evidence="6">
    <location>
        <begin position="778"/>
        <end position="800"/>
    </location>
</feature>
<dbReference type="PANTHER" id="PTHR15551:SF4">
    <property type="entry name" value="LIM AND CALPONIN HOMOLOGY DOMAINS-CONTAINING PROTEIN 1 ISOFORM X1"/>
    <property type="match status" value="1"/>
</dbReference>
<evidence type="ECO:0000256" key="1">
    <source>
        <dbReference type="ARBA" id="ARBA00022723"/>
    </source>
</evidence>
<feature type="compositionally biased region" description="Polar residues" evidence="6">
    <location>
        <begin position="213"/>
        <end position="224"/>
    </location>
</feature>
<feature type="compositionally biased region" description="Polar residues" evidence="6">
    <location>
        <begin position="994"/>
        <end position="1013"/>
    </location>
</feature>
<dbReference type="InterPro" id="IPR003096">
    <property type="entry name" value="SM22_calponin"/>
</dbReference>
<dbReference type="Pfam" id="PF15949">
    <property type="entry name" value="DUF4757"/>
    <property type="match status" value="1"/>
</dbReference>
<dbReference type="FunFam" id="2.10.110.10:FF:000041">
    <property type="entry name" value="LIM and calponin homology domains 1"/>
    <property type="match status" value="1"/>
</dbReference>
<keyword evidence="2 4" id="KW-0862">Zinc</keyword>
<dbReference type="Ensembl" id="ENSCCRT00000164308.1">
    <property type="protein sequence ID" value="ENSCCRP00000099909.1"/>
    <property type="gene ID" value="ENSCCRG00000002080.2"/>
</dbReference>
<keyword evidence="5" id="KW-0175">Coiled coil</keyword>
<dbReference type="PRINTS" id="PR00889">
    <property type="entry name" value="CALPONIN"/>
</dbReference>
<feature type="compositionally biased region" description="Polar residues" evidence="6">
    <location>
        <begin position="271"/>
        <end position="281"/>
    </location>
</feature>
<dbReference type="Pfam" id="PF00412">
    <property type="entry name" value="LIM"/>
    <property type="match status" value="1"/>
</dbReference>
<dbReference type="Gene3D" id="1.10.418.10">
    <property type="entry name" value="Calponin-like domain"/>
    <property type="match status" value="1"/>
</dbReference>
<feature type="compositionally biased region" description="Basic and acidic residues" evidence="6">
    <location>
        <begin position="651"/>
        <end position="667"/>
    </location>
</feature>
<dbReference type="CDD" id="cd21278">
    <property type="entry name" value="CH_LIMCH1"/>
    <property type="match status" value="1"/>
</dbReference>
<evidence type="ECO:0000256" key="3">
    <source>
        <dbReference type="ARBA" id="ARBA00023038"/>
    </source>
</evidence>
<dbReference type="InterPro" id="IPR036872">
    <property type="entry name" value="CH_dom_sf"/>
</dbReference>
<feature type="compositionally biased region" description="Polar residues" evidence="6">
    <location>
        <begin position="700"/>
        <end position="709"/>
    </location>
</feature>
<dbReference type="CDD" id="cd08368">
    <property type="entry name" value="LIM"/>
    <property type="match status" value="1"/>
</dbReference>
<keyword evidence="3 4" id="KW-0440">LIM domain</keyword>
<dbReference type="AlphaFoldDB" id="A0A9J7WY89"/>
<dbReference type="Pfam" id="PF00307">
    <property type="entry name" value="CH"/>
    <property type="match status" value="1"/>
</dbReference>
<feature type="compositionally biased region" description="Basic and acidic residues" evidence="6">
    <location>
        <begin position="710"/>
        <end position="722"/>
    </location>
</feature>
<dbReference type="GO" id="GO:0080090">
    <property type="term" value="P:regulation of primary metabolic process"/>
    <property type="evidence" value="ECO:0007669"/>
    <property type="project" value="UniProtKB-ARBA"/>
</dbReference>
<dbReference type="PROSITE" id="PS00478">
    <property type="entry name" value="LIM_DOMAIN_1"/>
    <property type="match status" value="1"/>
</dbReference>
<dbReference type="GO" id="GO:0031032">
    <property type="term" value="P:actomyosin structure organization"/>
    <property type="evidence" value="ECO:0007669"/>
    <property type="project" value="InterPro"/>
</dbReference>
<dbReference type="Gene3D" id="2.10.110.10">
    <property type="entry name" value="Cysteine Rich Protein"/>
    <property type="match status" value="1"/>
</dbReference>
<sequence length="1163" mass="130622">MASPGDDSASNAQLDQAESADASPEPAFQEAQKWIEAVTGRSFGDKDFRSGLENGILLCELLSSIKPGLVKKINRLPAPIAGLDNLTMFLRGCEELGLKGSQLFDPGDLQDTSIRANLTGSDCSRKLKNVLITIYWLGKAANSCTTYNGPTLDLKEFEGLLSMMRKECVNEELDSPKRSIRDSGYIDSWESERSDSLSPPRHGREDSFDSLDSFGSRSQNTPSPDTVIRCNSDDSEGDAGQRKLPDVRKDDMSARRVSYKEPRAALPFNQYLPNKSNQTNYIPAPLRKRRSEREEDWRSLSNSTSPVGGERPLSFTLSSVAPAPRDVEDTPRKCPQMMDRQEAGSVGVVGHESLIKDEPITKSPSPKPHQPSRRPLWQEDDDLPPIFRATSVSETESVSLIDMRDEEDELAYHQPHSQSRHEHLHNQYNKLREEEDQWQDDLARWKNRRRSASQDLIKKEEERKMMEKLMSTDGGPGHRRKSIKTYKEIVEEKERREQELHEQYCKASTPEEKAAVLQRYALRFTISDAILEKLQLPKLPSAASPMHTPPLHQPEKKLTCTTLAEAEDVEPEQTVHVYQKTAQKQAPAQPETPEPSSDETIKAPKVLSVPTQVPPAPSKPVPMITPKPYSQPKFSQGLCKSIKSDGLMRVNGDRTQQENREREDKDSVSCPQVDLSSAPPNPATQSQQNEELIALEASDHQQSSQTSVSDQEKEVRKKEKECSLSPQEEDSKEDTPTTPSLSETEGKQPEPDTVMKRNCVVTTTIVTELTQTHPVPPNDTSSTEQLDSVCNSCDLSSAAESTKAEETSYSLSLTESSHSSSSSRLRWEFFAPTEGTDYSADCIETPMLNLAKRVDHWTWDPNEERRRQERWQQEQERLLQEKYQREQEKLKEEWERAQREVEEEERRHHEEERQILEETVTPLTPRTSGLSSSVVTEAPSLTQPSAPRDTIVLSLADWERKQEVLEKQEVPEKQEVLEKQENRSNRHSPDQVITAAQQNGQRTEPQESQTATPQLEFIQDGSWSCKSKGRQEDLKKTASLDRKQSPPQSQTTKMRRTGSCENVLGTHPSKSPTPSQDTPPPSPSRSVSGKKLCSSCAHPLGKGAAMIIESLGLYFHIQCFKCGICKGLLGDSSAGTDVRIRNGLLNCQECYIKSRAAGQPTTL</sequence>
<dbReference type="PROSITE" id="PS50023">
    <property type="entry name" value="LIM_DOMAIN_2"/>
    <property type="match status" value="1"/>
</dbReference>
<feature type="domain" description="LIM zinc-binding" evidence="8">
    <location>
        <begin position="1091"/>
        <end position="1157"/>
    </location>
</feature>
<protein>
    <submittedName>
        <fullName evidence="9">LIM and calponin homology domains 1a</fullName>
    </submittedName>
</protein>
<dbReference type="PANTHER" id="PTHR15551">
    <property type="entry name" value="LIM DOMAIN ONLY 7"/>
    <property type="match status" value="1"/>
</dbReference>
<keyword evidence="10" id="KW-1185">Reference proteome</keyword>
<accession>A0A9J7WY89</accession>
<feature type="compositionally biased region" description="Basic and acidic residues" evidence="6">
    <location>
        <begin position="1029"/>
        <end position="1044"/>
    </location>
</feature>
<evidence type="ECO:0000313" key="9">
    <source>
        <dbReference type="Ensembl" id="ENSCCRP00000099909.1"/>
    </source>
</evidence>
<name>A0A9J7WY89_CYPCA</name>
<dbReference type="GO" id="GO:0010604">
    <property type="term" value="P:positive regulation of macromolecule metabolic process"/>
    <property type="evidence" value="ECO:0007669"/>
    <property type="project" value="UniProtKB-ARBA"/>
</dbReference>
<evidence type="ECO:0000256" key="6">
    <source>
        <dbReference type="SAM" id="MobiDB-lite"/>
    </source>
</evidence>